<feature type="domain" description="GPR128 GAIN subdomain A" evidence="6">
    <location>
        <begin position="54"/>
        <end position="123"/>
    </location>
</feature>
<keyword evidence="3 5" id="KW-1133">Transmembrane helix</keyword>
<evidence type="ECO:0000256" key="1">
    <source>
        <dbReference type="ARBA" id="ARBA00004141"/>
    </source>
</evidence>
<dbReference type="PANTHER" id="PTHR47767">
    <property type="entry name" value="ADHESION G PROTEIN-COUPLED RECEPTOR G7"/>
    <property type="match status" value="1"/>
</dbReference>
<comment type="subcellular location">
    <subcellularLocation>
        <location evidence="1">Membrane</location>
        <topology evidence="1">Multi-pass membrane protein</topology>
    </subcellularLocation>
</comment>
<feature type="transmembrane region" description="Helical" evidence="5">
    <location>
        <begin position="187"/>
        <end position="215"/>
    </location>
</feature>
<evidence type="ECO:0000313" key="7">
    <source>
        <dbReference type="EMBL" id="KAG0121887.1"/>
    </source>
</evidence>
<dbReference type="InterPro" id="IPR000832">
    <property type="entry name" value="GPCR_2_secretin-like"/>
</dbReference>
<keyword evidence="2 5" id="KW-0812">Transmembrane</keyword>
<evidence type="ECO:0000256" key="3">
    <source>
        <dbReference type="ARBA" id="ARBA00022989"/>
    </source>
</evidence>
<dbReference type="EMBL" id="JADDUC010000042">
    <property type="protein sequence ID" value="KAG0121887.1"/>
    <property type="molecule type" value="Genomic_DNA"/>
</dbReference>
<dbReference type="EMBL" id="JADDUC020000002">
    <property type="protein sequence ID" value="KAI1242308.1"/>
    <property type="molecule type" value="Genomic_DNA"/>
</dbReference>
<reference evidence="7" key="1">
    <citation type="submission" date="2020-10" db="EMBL/GenBank/DDBJ databases">
        <title>Feather gene expression reveals the developmental basis of iridescence in African starlings.</title>
        <authorList>
            <person name="Rubenstein D.R."/>
        </authorList>
    </citation>
    <scope>NUCLEOTIDE SEQUENCE</scope>
    <source>
        <strain evidence="7">SS15</strain>
        <tissue evidence="7">Liver</tissue>
    </source>
</reference>
<feature type="transmembrane region" description="Helical" evidence="5">
    <location>
        <begin position="311"/>
        <end position="335"/>
    </location>
</feature>
<dbReference type="InterPro" id="IPR053066">
    <property type="entry name" value="ADGR_G7"/>
</dbReference>
<proteinExistence type="predicted"/>
<dbReference type="OrthoDB" id="1100386at2759"/>
<organism evidence="7">
    <name type="scientific">Lamprotornis superbus</name>
    <dbReference type="NCBI Taxonomy" id="245042"/>
    <lineage>
        <taxon>Eukaryota</taxon>
        <taxon>Metazoa</taxon>
        <taxon>Chordata</taxon>
        <taxon>Craniata</taxon>
        <taxon>Vertebrata</taxon>
        <taxon>Euteleostomi</taxon>
        <taxon>Archelosauria</taxon>
        <taxon>Archosauria</taxon>
        <taxon>Dinosauria</taxon>
        <taxon>Saurischia</taxon>
        <taxon>Theropoda</taxon>
        <taxon>Coelurosauria</taxon>
        <taxon>Aves</taxon>
        <taxon>Neognathae</taxon>
        <taxon>Neoaves</taxon>
        <taxon>Telluraves</taxon>
        <taxon>Australaves</taxon>
        <taxon>Passeriformes</taxon>
        <taxon>Sturnidae</taxon>
        <taxon>Lamprotornis</taxon>
    </lineage>
</organism>
<keyword evidence="7" id="KW-0675">Receptor</keyword>
<dbReference type="InterPro" id="IPR053985">
    <property type="entry name" value="GPR128_GAIN_subdom_A"/>
</dbReference>
<dbReference type="Pfam" id="PF00002">
    <property type="entry name" value="7tm_2"/>
    <property type="match status" value="1"/>
</dbReference>
<dbReference type="GO" id="GO:0004930">
    <property type="term" value="F:G protein-coupled receptor activity"/>
    <property type="evidence" value="ECO:0007669"/>
    <property type="project" value="InterPro"/>
</dbReference>
<evidence type="ECO:0000256" key="4">
    <source>
        <dbReference type="ARBA" id="ARBA00023136"/>
    </source>
</evidence>
<name>A0A835NV18_9PASS</name>
<protein>
    <submittedName>
        <fullName evidence="7">Putative G-protein coupled receptor 128</fullName>
    </submittedName>
</protein>
<dbReference type="AlphaFoldDB" id="A0A835NV18"/>
<feature type="non-terminal residue" evidence="7">
    <location>
        <position position="1"/>
    </location>
</feature>
<dbReference type="Gene3D" id="1.20.1070.10">
    <property type="entry name" value="Rhodopsin 7-helix transmembrane proteins"/>
    <property type="match status" value="1"/>
</dbReference>
<reference evidence="8" key="3">
    <citation type="submission" date="2022-01" db="EMBL/GenBank/DDBJ databases">
        <authorList>
            <person name="Rubenstein D.R."/>
        </authorList>
    </citation>
    <scope>NUCLEOTIDE SEQUENCE</scope>
    <source>
        <strain evidence="8">SS15</strain>
        <tissue evidence="8">Liver</tissue>
    </source>
</reference>
<evidence type="ECO:0000259" key="6">
    <source>
        <dbReference type="Pfam" id="PF22259"/>
    </source>
</evidence>
<dbReference type="PANTHER" id="PTHR47767:SF1">
    <property type="entry name" value="ADHESION G PROTEIN-COUPLED RECEPTOR G7"/>
    <property type="match status" value="1"/>
</dbReference>
<dbReference type="Pfam" id="PF22259">
    <property type="entry name" value="GPR128_GAIN_subdomA"/>
    <property type="match status" value="1"/>
</dbReference>
<dbReference type="GO" id="GO:0016020">
    <property type="term" value="C:membrane"/>
    <property type="evidence" value="ECO:0007669"/>
    <property type="project" value="UniProtKB-SubCell"/>
</dbReference>
<sequence length="337" mass="37194">MWQIIVGKYGHSKKECAPDTVNGNASTGIQMCSRERKIPTLKPPHILNCNENLGSLASQNITAAANITGQIMKKPNVSEDFQASVAVMATVSQLLDANKTELIYNNLVSATTSLTKAMEEFSFTAQCCNSVCSIKLKLLYDSVFWYRESTKLEIQENVPGLIGDLSTEVQILFNVLSNNKIEICKAFGLYFCIGVGLSMAVSLCFSVLNFNIIFISGIENQTSRKCSSNTTRCYQQYLPYDAASTTLLTFDMVDPPADSWCPAVAVPLHYFLLAAFLWSALSSALLYLLLLRAMKPLPGHFLISMNKKDSLMKNISTISIVVVLKIAWIIGYLMLIS</sequence>
<dbReference type="Proteomes" id="UP000618051">
    <property type="component" value="Unassembled WGS sequence"/>
</dbReference>
<accession>A0A835NV18</accession>
<gene>
    <name evidence="8" type="ORF">IHE44_0005839</name>
    <name evidence="7" type="ORF">IHE44_010101</name>
</gene>
<feature type="transmembrane region" description="Helical" evidence="5">
    <location>
        <begin position="268"/>
        <end position="290"/>
    </location>
</feature>
<comment type="caution">
    <text evidence="7">The sequence shown here is derived from an EMBL/GenBank/DDBJ whole genome shotgun (WGS) entry which is preliminary data.</text>
</comment>
<evidence type="ECO:0000256" key="5">
    <source>
        <dbReference type="SAM" id="Phobius"/>
    </source>
</evidence>
<evidence type="ECO:0000313" key="9">
    <source>
        <dbReference type="Proteomes" id="UP000618051"/>
    </source>
</evidence>
<keyword evidence="4 5" id="KW-0472">Membrane</keyword>
<reference evidence="8 9" key="2">
    <citation type="journal article" date="2021" name="J. Hered.">
        <title>Feather Gene Expression Elucidates the Developmental Basis of Plumage Iridescence in African Starlings.</title>
        <authorList>
            <person name="Rubenstein D.R."/>
            <person name="Corvelo A."/>
            <person name="MacManes M.D."/>
            <person name="Maia R."/>
            <person name="Narzisi G."/>
            <person name="Rousaki A."/>
            <person name="Vandenabeele P."/>
            <person name="Shawkey M.D."/>
            <person name="Solomon J."/>
        </authorList>
    </citation>
    <scope>NUCLEOTIDE SEQUENCE [LARGE SCALE GENOMIC DNA]</scope>
    <source>
        <strain evidence="8">SS15</strain>
    </source>
</reference>
<evidence type="ECO:0000313" key="8">
    <source>
        <dbReference type="EMBL" id="KAI1242308.1"/>
    </source>
</evidence>
<evidence type="ECO:0000256" key="2">
    <source>
        <dbReference type="ARBA" id="ARBA00022692"/>
    </source>
</evidence>
<keyword evidence="9" id="KW-1185">Reference proteome</keyword>